<accession>A0A6S7K2T8</accession>
<protein>
    <submittedName>
        <fullName evidence="1">Uncharacterized protein</fullName>
    </submittedName>
</protein>
<dbReference type="AlphaFoldDB" id="A0A6S7K2T8"/>
<reference evidence="1" key="1">
    <citation type="submission" date="2020-04" db="EMBL/GenBank/DDBJ databases">
        <authorList>
            <person name="Alioto T."/>
            <person name="Alioto T."/>
            <person name="Gomez Garrido J."/>
        </authorList>
    </citation>
    <scope>NUCLEOTIDE SEQUENCE</scope>
    <source>
        <strain evidence="1">A484AB</strain>
    </source>
</reference>
<feature type="non-terminal residue" evidence="1">
    <location>
        <position position="1"/>
    </location>
</feature>
<comment type="caution">
    <text evidence="1">The sequence shown here is derived from an EMBL/GenBank/DDBJ whole genome shotgun (WGS) entry which is preliminary data.</text>
</comment>
<organism evidence="1 2">
    <name type="scientific">Paramuricea clavata</name>
    <name type="common">Red gorgonian</name>
    <name type="synonym">Violescent sea-whip</name>
    <dbReference type="NCBI Taxonomy" id="317549"/>
    <lineage>
        <taxon>Eukaryota</taxon>
        <taxon>Metazoa</taxon>
        <taxon>Cnidaria</taxon>
        <taxon>Anthozoa</taxon>
        <taxon>Octocorallia</taxon>
        <taxon>Malacalcyonacea</taxon>
        <taxon>Plexauridae</taxon>
        <taxon>Paramuricea</taxon>
    </lineage>
</organism>
<evidence type="ECO:0000313" key="2">
    <source>
        <dbReference type="Proteomes" id="UP001152795"/>
    </source>
</evidence>
<name>A0A6S7K2T8_PARCT</name>
<gene>
    <name evidence="1" type="ORF">PACLA_8A062542</name>
</gene>
<dbReference type="EMBL" id="CACRXK020025754">
    <property type="protein sequence ID" value="CAB4039706.1"/>
    <property type="molecule type" value="Genomic_DNA"/>
</dbReference>
<dbReference type="Proteomes" id="UP001152795">
    <property type="component" value="Unassembled WGS sequence"/>
</dbReference>
<proteinExistence type="predicted"/>
<sequence>MLGHILQDVDSKLLFHRQATLLTVIEIFSLIIAEAAELGEEGYSPRRKSGGAGQAVKVFHGGKGGAKNRLSRICLGYKAHNAKVKEAVAYITEIACNYEALVKQSKEKYGSSM</sequence>
<evidence type="ECO:0000313" key="1">
    <source>
        <dbReference type="EMBL" id="CAB4039706.1"/>
    </source>
</evidence>
<keyword evidence="2" id="KW-1185">Reference proteome</keyword>